<dbReference type="PROSITE" id="PS51257">
    <property type="entry name" value="PROKAR_LIPOPROTEIN"/>
    <property type="match status" value="1"/>
</dbReference>
<keyword evidence="1" id="KW-0732">Signal</keyword>
<evidence type="ECO:0000256" key="1">
    <source>
        <dbReference type="ARBA" id="ARBA00022729"/>
    </source>
</evidence>
<keyword evidence="5" id="KW-1185">Reference proteome</keyword>
<proteinExistence type="predicted"/>
<dbReference type="AlphaFoldDB" id="A0A918IMG8"/>
<protein>
    <submittedName>
        <fullName evidence="4">Outer membrane protein assembly factor BamE</fullName>
    </submittedName>
</protein>
<evidence type="ECO:0000313" key="4">
    <source>
        <dbReference type="EMBL" id="GGW22532.1"/>
    </source>
</evidence>
<name>A0A918IMG8_9RHOB</name>
<dbReference type="InterPro" id="IPR037873">
    <property type="entry name" value="BamE-like"/>
</dbReference>
<evidence type="ECO:0000313" key="5">
    <source>
        <dbReference type="Proteomes" id="UP000628984"/>
    </source>
</evidence>
<sequence length="157" mass="17200">MAAGRSARRGRQILTVIAGCLLAFGLAACAAIYRDHGYVPEEVELATIEVGKDTRESVAEKIGRPSAAGLLNDLGWYYVRSRWEHKGARAPKEIDRQVVAVSFTEEGVVSNVERFGLERGKVVVLSRRVTDSNVKGMGLIRQLMGNLGRMRATDIVD</sequence>
<dbReference type="Gene3D" id="3.30.1450.10">
    <property type="match status" value="1"/>
</dbReference>
<keyword evidence="2" id="KW-0472">Membrane</keyword>
<gene>
    <name evidence="4" type="ORF">GCM10011452_06160</name>
</gene>
<dbReference type="GO" id="GO:0019867">
    <property type="term" value="C:outer membrane"/>
    <property type="evidence" value="ECO:0007669"/>
    <property type="project" value="InterPro"/>
</dbReference>
<organism evidence="4 5">
    <name type="scientific">Gemmobacter lanyuensis</name>
    <dbReference type="NCBI Taxonomy" id="1054497"/>
    <lineage>
        <taxon>Bacteria</taxon>
        <taxon>Pseudomonadati</taxon>
        <taxon>Pseudomonadota</taxon>
        <taxon>Alphaproteobacteria</taxon>
        <taxon>Rhodobacterales</taxon>
        <taxon>Paracoccaceae</taxon>
        <taxon>Gemmobacter</taxon>
    </lineage>
</organism>
<comment type="caution">
    <text evidence="4">The sequence shown here is derived from an EMBL/GenBank/DDBJ whole genome shotgun (WGS) entry which is preliminary data.</text>
</comment>
<accession>A0A918IMG8</accession>
<dbReference type="RefSeq" id="WP_189632326.1">
    <property type="nucleotide sequence ID" value="NZ_BMYQ01000001.1"/>
</dbReference>
<reference evidence="4" key="2">
    <citation type="submission" date="2020-09" db="EMBL/GenBank/DDBJ databases">
        <authorList>
            <person name="Sun Q."/>
            <person name="Kim S."/>
        </authorList>
    </citation>
    <scope>NUCLEOTIDE SEQUENCE</scope>
    <source>
        <strain evidence="4">KCTC 23714</strain>
    </source>
</reference>
<feature type="domain" description="Outer membrane protein assembly factor BamE" evidence="3">
    <location>
        <begin position="37"/>
        <end position="112"/>
    </location>
</feature>
<dbReference type="EMBL" id="BMYQ01000001">
    <property type="protein sequence ID" value="GGW22532.1"/>
    <property type="molecule type" value="Genomic_DNA"/>
</dbReference>
<dbReference type="Proteomes" id="UP000628984">
    <property type="component" value="Unassembled WGS sequence"/>
</dbReference>
<reference evidence="4" key="1">
    <citation type="journal article" date="2014" name="Int. J. Syst. Evol. Microbiol.">
        <title>Complete genome sequence of Corynebacterium casei LMG S-19264T (=DSM 44701T), isolated from a smear-ripened cheese.</title>
        <authorList>
            <consortium name="US DOE Joint Genome Institute (JGI-PGF)"/>
            <person name="Walter F."/>
            <person name="Albersmeier A."/>
            <person name="Kalinowski J."/>
            <person name="Ruckert C."/>
        </authorList>
    </citation>
    <scope>NUCLEOTIDE SEQUENCE</scope>
    <source>
        <strain evidence="4">KCTC 23714</strain>
    </source>
</reference>
<evidence type="ECO:0000259" key="3">
    <source>
        <dbReference type="Pfam" id="PF04355"/>
    </source>
</evidence>
<evidence type="ECO:0000256" key="2">
    <source>
        <dbReference type="ARBA" id="ARBA00023136"/>
    </source>
</evidence>
<dbReference type="InterPro" id="IPR007450">
    <property type="entry name" value="BamE_dom"/>
</dbReference>
<dbReference type="Pfam" id="PF04355">
    <property type="entry name" value="BamE"/>
    <property type="match status" value="1"/>
</dbReference>